<evidence type="ECO:0000256" key="1">
    <source>
        <dbReference type="ARBA" id="ARBA00004496"/>
    </source>
</evidence>
<keyword evidence="10 13" id="KW-0742">SOS response</keyword>
<dbReference type="SUPFAM" id="SSF52540">
    <property type="entry name" value="P-loop containing nucleoside triphosphate hydrolases"/>
    <property type="match status" value="2"/>
</dbReference>
<keyword evidence="8 13" id="KW-0267">Excision nuclease</keyword>
<comment type="caution">
    <text evidence="19">The sequence shown here is derived from an EMBL/GenBank/DDBJ whole genome shotgun (WGS) entry which is preliminary data.</text>
</comment>
<dbReference type="InterPro" id="IPR036876">
    <property type="entry name" value="UVR_dom_sf"/>
</dbReference>
<dbReference type="PROSITE" id="PS51192">
    <property type="entry name" value="HELICASE_ATP_BIND_1"/>
    <property type="match status" value="1"/>
</dbReference>
<feature type="domain" description="UVR" evidence="16">
    <location>
        <begin position="629"/>
        <end position="664"/>
    </location>
</feature>
<evidence type="ECO:0000259" key="17">
    <source>
        <dbReference type="PROSITE" id="PS51192"/>
    </source>
</evidence>
<name>A0ABT7XK76_9NEIS</name>
<comment type="domain">
    <text evidence="13">The beta-hairpin motif is involved in DNA binding.</text>
</comment>
<evidence type="ECO:0000256" key="6">
    <source>
        <dbReference type="ARBA" id="ARBA00022769"/>
    </source>
</evidence>
<dbReference type="InterPro" id="IPR004807">
    <property type="entry name" value="UvrB"/>
</dbReference>
<evidence type="ECO:0000256" key="9">
    <source>
        <dbReference type="ARBA" id="ARBA00023204"/>
    </source>
</evidence>
<dbReference type="InterPro" id="IPR001943">
    <property type="entry name" value="UVR_dom"/>
</dbReference>
<dbReference type="PANTHER" id="PTHR24029:SF0">
    <property type="entry name" value="UVRABC SYSTEM PROTEIN B"/>
    <property type="match status" value="1"/>
</dbReference>
<dbReference type="Proteomes" id="UP001168540">
    <property type="component" value="Unassembled WGS sequence"/>
</dbReference>
<evidence type="ECO:0000256" key="12">
    <source>
        <dbReference type="ARBA" id="ARBA00029504"/>
    </source>
</evidence>
<dbReference type="SUPFAM" id="SSF46600">
    <property type="entry name" value="C-terminal UvrC-binding domain of UvrB"/>
    <property type="match status" value="1"/>
</dbReference>
<evidence type="ECO:0000256" key="3">
    <source>
        <dbReference type="ARBA" id="ARBA00022490"/>
    </source>
</evidence>
<evidence type="ECO:0000313" key="19">
    <source>
        <dbReference type="EMBL" id="MDN0074191.1"/>
    </source>
</evidence>
<sequence>MLVTYPDSPFRLHQPFPPAGDQPTAIARLIQGLADGLSYQTLLGVTGSGKTYTMANVIATTGRPAIVMAHNKTLAAQLYSEMREFFPENAVEYFVSYYDYYQPEAYVPSRDLFIEKDSSINEHIEQMRLSATKSILERKDCVIVATVSAIYGIGDPSDYHQMILHLKEGEKLPQRDIIGRLATMQYDRNDLDFARGTFRVRGDVIDIFPAESAETAIRISLFDDEVETLTLFDPLTGVTRQRVGRYTVFPSSHYVTPRDTVLKACEKIKLELAERIEWFQKEGKLVEAQRIEQRTRFDLEMLYEMGFCKGIENYSRHFSGRAPGDPPPTLIDYLPKDALMFIDESHVTIPQVGAMYKGDRARKENLVDYGFRLPSAVDNRPLKFHEFERMMPQTIFVSATPATYEQEHAGQVVEQVVRPTGLVDPEIEIRPVGTQVDDLLSEIRNRIEHNQRVLVTTLTKRMAEQLADYYTEHGVKVRYLHSDIDTVERVEIIRDLRLGMFDVLIGINLLREGLDIPEVSLVAILDADKEGFLRSERSLIQTIGRAARHLEGKALLYADRITDSMRRAIDETERRRAKQMAFNLEHGITPKGVEKRIKDIIDGVYGGEAKEKARLDIARVEEMDEKALAKEIKKLEKEMLEAARNLEFERAAQLRDQLKTLKERAFIGGV</sequence>
<dbReference type="PANTHER" id="PTHR24029">
    <property type="entry name" value="UVRABC SYSTEM PROTEIN B"/>
    <property type="match status" value="1"/>
</dbReference>
<keyword evidence="20" id="KW-1185">Reference proteome</keyword>
<feature type="domain" description="Helicase C-terminal" evidence="18">
    <location>
        <begin position="435"/>
        <end position="601"/>
    </location>
</feature>
<dbReference type="InterPro" id="IPR027417">
    <property type="entry name" value="P-loop_NTPase"/>
</dbReference>
<gene>
    <name evidence="13 19" type="primary">uvrB</name>
    <name evidence="19" type="ORF">QU481_04715</name>
</gene>
<dbReference type="SMART" id="SM00487">
    <property type="entry name" value="DEXDc"/>
    <property type="match status" value="1"/>
</dbReference>
<dbReference type="GO" id="GO:0016787">
    <property type="term" value="F:hydrolase activity"/>
    <property type="evidence" value="ECO:0007669"/>
    <property type="project" value="UniProtKB-KW"/>
</dbReference>
<dbReference type="Pfam" id="PF00271">
    <property type="entry name" value="Helicase_C"/>
    <property type="match status" value="1"/>
</dbReference>
<keyword evidence="9 13" id="KW-0234">DNA repair</keyword>
<evidence type="ECO:0000259" key="16">
    <source>
        <dbReference type="PROSITE" id="PS50151"/>
    </source>
</evidence>
<dbReference type="InterPro" id="IPR014001">
    <property type="entry name" value="Helicase_ATP-bd"/>
</dbReference>
<keyword evidence="6 13" id="KW-0228">DNA excision</keyword>
<keyword evidence="7 13" id="KW-0067">ATP-binding</keyword>
<evidence type="ECO:0000256" key="4">
    <source>
        <dbReference type="ARBA" id="ARBA00022741"/>
    </source>
</evidence>
<comment type="subunit">
    <text evidence="11 13 14">Forms a heterotetramer with UvrA during the search for lesions. Interacts with UvrC in an incision complex.</text>
</comment>
<dbReference type="Pfam" id="PF02151">
    <property type="entry name" value="UVR"/>
    <property type="match status" value="1"/>
</dbReference>
<dbReference type="InterPro" id="IPR001650">
    <property type="entry name" value="Helicase_C-like"/>
</dbReference>
<evidence type="ECO:0000256" key="7">
    <source>
        <dbReference type="ARBA" id="ARBA00022840"/>
    </source>
</evidence>
<dbReference type="RefSeq" id="WP_289828742.1">
    <property type="nucleotide sequence ID" value="NZ_JAUEDK010000005.1"/>
</dbReference>
<dbReference type="EMBL" id="JAUEDK010000005">
    <property type="protein sequence ID" value="MDN0074191.1"/>
    <property type="molecule type" value="Genomic_DNA"/>
</dbReference>
<keyword evidence="5 13" id="KW-0227">DNA damage</keyword>
<dbReference type="InterPro" id="IPR041471">
    <property type="entry name" value="UvrB_inter"/>
</dbReference>
<dbReference type="Pfam" id="PF17757">
    <property type="entry name" value="UvrB_inter"/>
    <property type="match status" value="1"/>
</dbReference>
<evidence type="ECO:0000256" key="14">
    <source>
        <dbReference type="RuleBase" id="RU003587"/>
    </source>
</evidence>
<evidence type="ECO:0000256" key="2">
    <source>
        <dbReference type="ARBA" id="ARBA00008533"/>
    </source>
</evidence>
<keyword evidence="19" id="KW-0378">Hydrolase</keyword>
<dbReference type="NCBIfam" id="NF003673">
    <property type="entry name" value="PRK05298.1"/>
    <property type="match status" value="1"/>
</dbReference>
<accession>A0ABT7XK76</accession>
<evidence type="ECO:0000256" key="5">
    <source>
        <dbReference type="ARBA" id="ARBA00022763"/>
    </source>
</evidence>
<evidence type="ECO:0000313" key="20">
    <source>
        <dbReference type="Proteomes" id="UP001168540"/>
    </source>
</evidence>
<dbReference type="PROSITE" id="PS50151">
    <property type="entry name" value="UVR"/>
    <property type="match status" value="1"/>
</dbReference>
<dbReference type="InterPro" id="IPR024759">
    <property type="entry name" value="UvrB_YAD/RRR_dom"/>
</dbReference>
<keyword evidence="3 13" id="KW-0963">Cytoplasm</keyword>
<comment type="subcellular location">
    <subcellularLocation>
        <location evidence="1 13 14">Cytoplasm</location>
    </subcellularLocation>
</comment>
<feature type="binding site" evidence="13">
    <location>
        <begin position="44"/>
        <end position="51"/>
    </location>
    <ligand>
        <name>ATP</name>
        <dbReference type="ChEBI" id="CHEBI:30616"/>
    </ligand>
</feature>
<evidence type="ECO:0000256" key="10">
    <source>
        <dbReference type="ARBA" id="ARBA00023236"/>
    </source>
</evidence>
<feature type="coiled-coil region" evidence="15">
    <location>
        <begin position="618"/>
        <end position="664"/>
    </location>
</feature>
<dbReference type="NCBIfam" id="TIGR00631">
    <property type="entry name" value="uvrb"/>
    <property type="match status" value="1"/>
</dbReference>
<dbReference type="CDD" id="cd18790">
    <property type="entry name" value="SF2_C_UvrB"/>
    <property type="match status" value="1"/>
</dbReference>
<dbReference type="CDD" id="cd17916">
    <property type="entry name" value="DEXHc_UvrB"/>
    <property type="match status" value="1"/>
</dbReference>
<evidence type="ECO:0000256" key="13">
    <source>
        <dbReference type="HAMAP-Rule" id="MF_00204"/>
    </source>
</evidence>
<dbReference type="Gene3D" id="4.10.860.10">
    <property type="entry name" value="UVR domain"/>
    <property type="match status" value="1"/>
</dbReference>
<keyword evidence="15" id="KW-0175">Coiled coil</keyword>
<comment type="function">
    <text evidence="13">The UvrABC repair system catalyzes the recognition and processing of DNA lesions. A damage recognition complex composed of 2 UvrA and 2 UvrB subunits scans DNA for abnormalities. Upon binding of the UvrA(2)B(2) complex to a putative damaged site, the DNA wraps around one UvrB monomer. DNA wrap is dependent on ATP binding by UvrB and probably causes local melting of the DNA helix, facilitating insertion of UvrB beta-hairpin between the DNA strands. Then UvrB probes one DNA strand for the presence of a lesion. If a lesion is found the UvrA subunits dissociate and the UvrB-DNA preincision complex is formed. This complex is subsequently bound by UvrC and the second UvrB is released. If no lesion is found, the DNA wraps around the other UvrB subunit that will check the other stand for damage.</text>
</comment>
<dbReference type="HAMAP" id="MF_00204">
    <property type="entry name" value="UvrB"/>
    <property type="match status" value="1"/>
</dbReference>
<evidence type="ECO:0000256" key="15">
    <source>
        <dbReference type="SAM" id="Coils"/>
    </source>
</evidence>
<dbReference type="InterPro" id="IPR006935">
    <property type="entry name" value="Helicase/UvrB_N"/>
</dbReference>
<feature type="short sequence motif" description="Beta-hairpin" evidence="13">
    <location>
        <begin position="97"/>
        <end position="120"/>
    </location>
</feature>
<dbReference type="Pfam" id="PF04851">
    <property type="entry name" value="ResIII"/>
    <property type="match status" value="1"/>
</dbReference>
<evidence type="ECO:0000256" key="8">
    <source>
        <dbReference type="ARBA" id="ARBA00022881"/>
    </source>
</evidence>
<feature type="domain" description="Helicase ATP-binding" evidence="17">
    <location>
        <begin position="31"/>
        <end position="202"/>
    </location>
</feature>
<comment type="similarity">
    <text evidence="2 13 14">Belongs to the UvrB family.</text>
</comment>
<keyword evidence="4 13" id="KW-0547">Nucleotide-binding</keyword>
<dbReference type="PROSITE" id="PS51194">
    <property type="entry name" value="HELICASE_CTER"/>
    <property type="match status" value="1"/>
</dbReference>
<reference evidence="19" key="1">
    <citation type="submission" date="2023-06" db="EMBL/GenBank/DDBJ databases">
        <authorList>
            <person name="Zhang S."/>
        </authorList>
    </citation>
    <scope>NUCLEOTIDE SEQUENCE</scope>
    <source>
        <strain evidence="19">SG2303</strain>
    </source>
</reference>
<dbReference type="Pfam" id="PF12344">
    <property type="entry name" value="UvrB"/>
    <property type="match status" value="1"/>
</dbReference>
<evidence type="ECO:0000256" key="11">
    <source>
        <dbReference type="ARBA" id="ARBA00026033"/>
    </source>
</evidence>
<proteinExistence type="inferred from homology"/>
<evidence type="ECO:0000259" key="18">
    <source>
        <dbReference type="PROSITE" id="PS51194"/>
    </source>
</evidence>
<dbReference type="Gene3D" id="3.40.50.300">
    <property type="entry name" value="P-loop containing nucleotide triphosphate hydrolases"/>
    <property type="match status" value="3"/>
</dbReference>
<organism evidence="19 20">
    <name type="scientific">Crenobacter oryzisoli</name>
    <dbReference type="NCBI Taxonomy" id="3056844"/>
    <lineage>
        <taxon>Bacteria</taxon>
        <taxon>Pseudomonadati</taxon>
        <taxon>Pseudomonadota</taxon>
        <taxon>Betaproteobacteria</taxon>
        <taxon>Neisseriales</taxon>
        <taxon>Neisseriaceae</taxon>
        <taxon>Crenobacter</taxon>
    </lineage>
</organism>
<protein>
    <recommendedName>
        <fullName evidence="12 13">UvrABC system protein B</fullName>
        <shortName evidence="13">Protein UvrB</shortName>
    </recommendedName>
    <alternativeName>
        <fullName evidence="13">Excinuclease ABC subunit B</fullName>
    </alternativeName>
</protein>
<dbReference type="SMART" id="SM00490">
    <property type="entry name" value="HELICc"/>
    <property type="match status" value="1"/>
</dbReference>